<dbReference type="InterPro" id="IPR036390">
    <property type="entry name" value="WH_DNA-bd_sf"/>
</dbReference>
<dbReference type="Pfam" id="PF03466">
    <property type="entry name" value="LysR_substrate"/>
    <property type="match status" value="1"/>
</dbReference>
<dbReference type="Gene3D" id="3.40.190.10">
    <property type="entry name" value="Periplasmic binding protein-like II"/>
    <property type="match status" value="2"/>
</dbReference>
<evidence type="ECO:0000256" key="3">
    <source>
        <dbReference type="ARBA" id="ARBA00023125"/>
    </source>
</evidence>
<keyword evidence="3" id="KW-0238">DNA-binding</keyword>
<dbReference type="STRING" id="463040.CAL15_16840"/>
<comment type="similarity">
    <text evidence="1">Belongs to the LysR transcriptional regulatory family.</text>
</comment>
<evidence type="ECO:0000259" key="5">
    <source>
        <dbReference type="PROSITE" id="PS50931"/>
    </source>
</evidence>
<dbReference type="GO" id="GO:0003677">
    <property type="term" value="F:DNA binding"/>
    <property type="evidence" value="ECO:0007669"/>
    <property type="project" value="UniProtKB-KW"/>
</dbReference>
<dbReference type="InterPro" id="IPR005119">
    <property type="entry name" value="LysR_subst-bd"/>
</dbReference>
<dbReference type="FunFam" id="1.10.10.10:FF:000001">
    <property type="entry name" value="LysR family transcriptional regulator"/>
    <property type="match status" value="1"/>
</dbReference>
<feature type="domain" description="HTH lysR-type" evidence="5">
    <location>
        <begin position="8"/>
        <end position="65"/>
    </location>
</feature>
<dbReference type="Pfam" id="PF00126">
    <property type="entry name" value="HTH_1"/>
    <property type="match status" value="1"/>
</dbReference>
<protein>
    <submittedName>
        <fullName evidence="6">LysR family transcriptional regulator</fullName>
    </submittedName>
</protein>
<dbReference type="InterPro" id="IPR036388">
    <property type="entry name" value="WH-like_DNA-bd_sf"/>
</dbReference>
<reference evidence="6 7" key="1">
    <citation type="submission" date="2017-05" db="EMBL/GenBank/DDBJ databases">
        <title>Complete and WGS of Bordetella genogroups.</title>
        <authorList>
            <person name="Spilker T."/>
            <person name="LiPuma J."/>
        </authorList>
    </citation>
    <scope>NUCLEOTIDE SEQUENCE [LARGE SCALE GENOMIC DNA]</scope>
    <source>
        <strain evidence="6 7">AU7206</strain>
    </source>
</reference>
<name>A0A1W6ZF22_9BORD</name>
<dbReference type="KEGG" id="bgm:CAL15_16840"/>
<dbReference type="PANTHER" id="PTHR30579">
    <property type="entry name" value="TRANSCRIPTIONAL REGULATOR"/>
    <property type="match status" value="1"/>
</dbReference>
<dbReference type="PROSITE" id="PS50931">
    <property type="entry name" value="HTH_LYSR"/>
    <property type="match status" value="1"/>
</dbReference>
<keyword evidence="2" id="KW-0805">Transcription regulation</keyword>
<dbReference type="GO" id="GO:0003700">
    <property type="term" value="F:DNA-binding transcription factor activity"/>
    <property type="evidence" value="ECO:0007669"/>
    <property type="project" value="InterPro"/>
</dbReference>
<dbReference type="Proteomes" id="UP000194161">
    <property type="component" value="Chromosome"/>
</dbReference>
<dbReference type="EMBL" id="CP021111">
    <property type="protein sequence ID" value="ARP95897.1"/>
    <property type="molecule type" value="Genomic_DNA"/>
</dbReference>
<keyword evidence="4" id="KW-0804">Transcription</keyword>
<keyword evidence="7" id="KW-1185">Reference proteome</keyword>
<evidence type="ECO:0000256" key="4">
    <source>
        <dbReference type="ARBA" id="ARBA00023163"/>
    </source>
</evidence>
<sequence length="293" mass="31758">MTMNRPVLDIESVQAFVAIADFQSFTKAADALGTTQGAISVKLKRLEDRLGSRLIERTPRQVRLSAPGAVFINAAREFLAAHDRAVATLSAPCRRFRLGIAEYVAGAEFPMVLARLNERDPALTIEVRLESSTSLLDAYDGGELDAVIVRQEDDRRDGEDLGPEHFGWFAAPCFHQQPEKPLRLAALAPCCRVRDIATRALLDAGIPWTEVFVGGGHAAVVAAVSAGLAVAAFSCRLAPPDTLEVSQRLGLPALPSSRIMMHSTLTDPRSRDALRTLAAAFREHRTPRQAEAA</sequence>
<gene>
    <name evidence="6" type="ORF">CAL15_16840</name>
</gene>
<evidence type="ECO:0000313" key="6">
    <source>
        <dbReference type="EMBL" id="ARP95897.1"/>
    </source>
</evidence>
<organism evidence="6 7">
    <name type="scientific">Bordetella genomosp. 13</name>
    <dbReference type="NCBI Taxonomy" id="463040"/>
    <lineage>
        <taxon>Bacteria</taxon>
        <taxon>Pseudomonadati</taxon>
        <taxon>Pseudomonadota</taxon>
        <taxon>Betaproteobacteria</taxon>
        <taxon>Burkholderiales</taxon>
        <taxon>Alcaligenaceae</taxon>
        <taxon>Bordetella</taxon>
    </lineage>
</organism>
<evidence type="ECO:0000256" key="2">
    <source>
        <dbReference type="ARBA" id="ARBA00023015"/>
    </source>
</evidence>
<dbReference type="AlphaFoldDB" id="A0A1W6ZF22"/>
<dbReference type="PANTHER" id="PTHR30579:SF7">
    <property type="entry name" value="HTH-TYPE TRANSCRIPTIONAL REGULATOR LRHA-RELATED"/>
    <property type="match status" value="1"/>
</dbReference>
<dbReference type="Gene3D" id="1.10.10.10">
    <property type="entry name" value="Winged helix-like DNA-binding domain superfamily/Winged helix DNA-binding domain"/>
    <property type="match status" value="1"/>
</dbReference>
<evidence type="ECO:0000313" key="7">
    <source>
        <dbReference type="Proteomes" id="UP000194161"/>
    </source>
</evidence>
<accession>A0A1W6ZF22</accession>
<dbReference type="SUPFAM" id="SSF46785">
    <property type="entry name" value="Winged helix' DNA-binding domain"/>
    <property type="match status" value="1"/>
</dbReference>
<dbReference type="InterPro" id="IPR050176">
    <property type="entry name" value="LTTR"/>
</dbReference>
<evidence type="ECO:0000256" key="1">
    <source>
        <dbReference type="ARBA" id="ARBA00009437"/>
    </source>
</evidence>
<dbReference type="PRINTS" id="PR00039">
    <property type="entry name" value="HTHLYSR"/>
</dbReference>
<dbReference type="SUPFAM" id="SSF53850">
    <property type="entry name" value="Periplasmic binding protein-like II"/>
    <property type="match status" value="1"/>
</dbReference>
<proteinExistence type="inferred from homology"/>
<dbReference type="InterPro" id="IPR000847">
    <property type="entry name" value="LysR_HTH_N"/>
</dbReference>